<evidence type="ECO:0000313" key="1">
    <source>
        <dbReference type="EMBL" id="GFQ87234.1"/>
    </source>
</evidence>
<sequence>MLQYIEDSKDSELDITNVNDTRWCARADAAMALSVGYSSFQKVLQVIAEDVNQKLQEIHEAKCLLKDFSKKENIMAGFWAVVLNRINGVNKSLQMKSIELETSD</sequence>
<reference evidence="2" key="1">
    <citation type="submission" date="2020-07" db="EMBL/GenBank/DDBJ databases">
        <title>Multicomponent nature underlies the extraordinary mechanical properties of spider dragline silk.</title>
        <authorList>
            <person name="Kono N."/>
            <person name="Nakamura H."/>
            <person name="Mori M."/>
            <person name="Yoshida Y."/>
            <person name="Ohtoshi R."/>
            <person name="Malay A.D."/>
            <person name="Moran D.A.P."/>
            <person name="Tomita M."/>
            <person name="Numata K."/>
            <person name="Arakawa K."/>
        </authorList>
    </citation>
    <scope>NUCLEOTIDE SEQUENCE</scope>
</reference>
<dbReference type="AlphaFoldDB" id="A0A8X6KVS8"/>
<proteinExistence type="predicted"/>
<protein>
    <submittedName>
        <fullName evidence="2">Uncharacterized protein</fullName>
    </submittedName>
</protein>
<name>A0A8X6KVS8_TRICU</name>
<dbReference type="EMBL" id="BMAO01023181">
    <property type="protein sequence ID" value="GFQ87234.1"/>
    <property type="molecule type" value="Genomic_DNA"/>
</dbReference>
<keyword evidence="3" id="KW-1185">Reference proteome</keyword>
<accession>A0A8X6KVS8</accession>
<comment type="caution">
    <text evidence="2">The sequence shown here is derived from an EMBL/GenBank/DDBJ whole genome shotgun (WGS) entry which is preliminary data.</text>
</comment>
<gene>
    <name evidence="2" type="primary">EVAR_37269_1</name>
    <name evidence="1" type="ORF">TNCT_384481</name>
    <name evidence="2" type="ORF">TNCT_493451</name>
</gene>
<dbReference type="EMBL" id="BMAO01023389">
    <property type="protein sequence ID" value="GFQ88400.1"/>
    <property type="molecule type" value="Genomic_DNA"/>
</dbReference>
<evidence type="ECO:0000313" key="3">
    <source>
        <dbReference type="Proteomes" id="UP000887116"/>
    </source>
</evidence>
<organism evidence="2 3">
    <name type="scientific">Trichonephila clavata</name>
    <name type="common">Joro spider</name>
    <name type="synonym">Nephila clavata</name>
    <dbReference type="NCBI Taxonomy" id="2740835"/>
    <lineage>
        <taxon>Eukaryota</taxon>
        <taxon>Metazoa</taxon>
        <taxon>Ecdysozoa</taxon>
        <taxon>Arthropoda</taxon>
        <taxon>Chelicerata</taxon>
        <taxon>Arachnida</taxon>
        <taxon>Araneae</taxon>
        <taxon>Araneomorphae</taxon>
        <taxon>Entelegynae</taxon>
        <taxon>Araneoidea</taxon>
        <taxon>Nephilidae</taxon>
        <taxon>Trichonephila</taxon>
    </lineage>
</organism>
<dbReference type="OrthoDB" id="10063284at2759"/>
<evidence type="ECO:0000313" key="2">
    <source>
        <dbReference type="EMBL" id="GFQ88400.1"/>
    </source>
</evidence>
<dbReference type="Proteomes" id="UP000887116">
    <property type="component" value="Unassembled WGS sequence"/>
</dbReference>